<accession>W9SJI0</accession>
<sequence length="72" mass="8310">MAASTRGWILWRRVRWRFYDRHQTSKDLDGDDVTYWRSPSSLVTSVQGQICGSSVAGDKESERSDTIKTPKF</sequence>
<keyword evidence="3" id="KW-1185">Reference proteome</keyword>
<feature type="region of interest" description="Disordered" evidence="1">
    <location>
        <begin position="53"/>
        <end position="72"/>
    </location>
</feature>
<dbReference type="Proteomes" id="UP000030645">
    <property type="component" value="Unassembled WGS sequence"/>
</dbReference>
<protein>
    <submittedName>
        <fullName evidence="2">Uncharacterized protein</fullName>
    </submittedName>
</protein>
<organism evidence="2 3">
    <name type="scientific">Morus notabilis</name>
    <dbReference type="NCBI Taxonomy" id="981085"/>
    <lineage>
        <taxon>Eukaryota</taxon>
        <taxon>Viridiplantae</taxon>
        <taxon>Streptophyta</taxon>
        <taxon>Embryophyta</taxon>
        <taxon>Tracheophyta</taxon>
        <taxon>Spermatophyta</taxon>
        <taxon>Magnoliopsida</taxon>
        <taxon>eudicotyledons</taxon>
        <taxon>Gunneridae</taxon>
        <taxon>Pentapetalae</taxon>
        <taxon>rosids</taxon>
        <taxon>fabids</taxon>
        <taxon>Rosales</taxon>
        <taxon>Moraceae</taxon>
        <taxon>Moreae</taxon>
        <taxon>Morus</taxon>
    </lineage>
</organism>
<dbReference type="AlphaFoldDB" id="W9SJI0"/>
<feature type="compositionally biased region" description="Basic and acidic residues" evidence="1">
    <location>
        <begin position="57"/>
        <end position="72"/>
    </location>
</feature>
<name>W9SJI0_9ROSA</name>
<evidence type="ECO:0000313" key="3">
    <source>
        <dbReference type="Proteomes" id="UP000030645"/>
    </source>
</evidence>
<gene>
    <name evidence="2" type="ORF">L484_020604</name>
</gene>
<evidence type="ECO:0000313" key="2">
    <source>
        <dbReference type="EMBL" id="EXC31780.1"/>
    </source>
</evidence>
<reference evidence="3" key="1">
    <citation type="submission" date="2013-01" db="EMBL/GenBank/DDBJ databases">
        <title>Draft Genome Sequence of a Mulberry Tree, Morus notabilis C.K. Schneid.</title>
        <authorList>
            <person name="He N."/>
            <person name="Zhao S."/>
        </authorList>
    </citation>
    <scope>NUCLEOTIDE SEQUENCE</scope>
</reference>
<proteinExistence type="predicted"/>
<dbReference type="EMBL" id="KE346271">
    <property type="protein sequence ID" value="EXC31780.1"/>
    <property type="molecule type" value="Genomic_DNA"/>
</dbReference>
<evidence type="ECO:0000256" key="1">
    <source>
        <dbReference type="SAM" id="MobiDB-lite"/>
    </source>
</evidence>